<dbReference type="EMBL" id="HBUE01343008">
    <property type="protein sequence ID" value="CAG6599453.1"/>
    <property type="molecule type" value="Transcribed_RNA"/>
</dbReference>
<evidence type="ECO:0000313" key="1">
    <source>
        <dbReference type="EMBL" id="CAG6547265.1"/>
    </source>
</evidence>
<proteinExistence type="predicted"/>
<name>A0A8D8I467_CULPI</name>
<dbReference type="AlphaFoldDB" id="A0A8D8I467"/>
<dbReference type="EMBL" id="HBUE01236095">
    <property type="protein sequence ID" value="CAG6547265.1"/>
    <property type="molecule type" value="Transcribed_RNA"/>
</dbReference>
<reference evidence="1" key="1">
    <citation type="submission" date="2021-05" db="EMBL/GenBank/DDBJ databases">
        <authorList>
            <person name="Alioto T."/>
            <person name="Alioto T."/>
            <person name="Gomez Garrido J."/>
        </authorList>
    </citation>
    <scope>NUCLEOTIDE SEQUENCE</scope>
</reference>
<protein>
    <submittedName>
        <fullName evidence="1">(northern house mosquito) hypothetical protein</fullName>
    </submittedName>
</protein>
<sequence>MNNRWNIPKTLTLTKEPKKNTHTQCQKTIVSQKHMKQTHTNKQEYLEHTHVAIGSRTHPHSVSLSLLIQTLTRTQSAYLLRLCKCVLRQKIRAFIALLTVVV</sequence>
<accession>A0A8D8I467</accession>
<organism evidence="1">
    <name type="scientific">Culex pipiens</name>
    <name type="common">House mosquito</name>
    <dbReference type="NCBI Taxonomy" id="7175"/>
    <lineage>
        <taxon>Eukaryota</taxon>
        <taxon>Metazoa</taxon>
        <taxon>Ecdysozoa</taxon>
        <taxon>Arthropoda</taxon>
        <taxon>Hexapoda</taxon>
        <taxon>Insecta</taxon>
        <taxon>Pterygota</taxon>
        <taxon>Neoptera</taxon>
        <taxon>Endopterygota</taxon>
        <taxon>Diptera</taxon>
        <taxon>Nematocera</taxon>
        <taxon>Culicoidea</taxon>
        <taxon>Culicidae</taxon>
        <taxon>Culicinae</taxon>
        <taxon>Culicini</taxon>
        <taxon>Culex</taxon>
        <taxon>Culex</taxon>
    </lineage>
</organism>